<evidence type="ECO:0000256" key="1">
    <source>
        <dbReference type="ARBA" id="ARBA00004370"/>
    </source>
</evidence>
<comment type="subcellular location">
    <subcellularLocation>
        <location evidence="1">Membrane</location>
    </subcellularLocation>
</comment>
<gene>
    <name evidence="6" type="ORF">JI746_21775</name>
</gene>
<dbReference type="PANTHER" id="PTHR30332:SF24">
    <property type="entry name" value="SECRETIN GSPD-RELATED"/>
    <property type="match status" value="1"/>
</dbReference>
<dbReference type="PANTHER" id="PTHR30332">
    <property type="entry name" value="PROBABLE GENERAL SECRETION PATHWAY PROTEIN D"/>
    <property type="match status" value="1"/>
</dbReference>
<dbReference type="Pfam" id="PF00263">
    <property type="entry name" value="Secretin"/>
    <property type="match status" value="1"/>
</dbReference>
<feature type="domain" description="Type II/III secretion system secretin-like" evidence="5">
    <location>
        <begin position="380"/>
        <end position="547"/>
    </location>
</feature>
<organism evidence="6 7">
    <name type="scientific">Ramlibacter alkalitolerans</name>
    <dbReference type="NCBI Taxonomy" id="2039631"/>
    <lineage>
        <taxon>Bacteria</taxon>
        <taxon>Pseudomonadati</taxon>
        <taxon>Pseudomonadota</taxon>
        <taxon>Betaproteobacteria</taxon>
        <taxon>Burkholderiales</taxon>
        <taxon>Comamonadaceae</taxon>
        <taxon>Ramlibacter</taxon>
    </lineage>
</organism>
<protein>
    <recommendedName>
        <fullName evidence="5">Type II/III secretion system secretin-like domain-containing protein</fullName>
    </recommendedName>
</protein>
<evidence type="ECO:0000256" key="4">
    <source>
        <dbReference type="RuleBase" id="RU004003"/>
    </source>
</evidence>
<dbReference type="InterPro" id="IPR050810">
    <property type="entry name" value="Bact_Secretion_Sys_Channel"/>
</dbReference>
<evidence type="ECO:0000313" key="7">
    <source>
        <dbReference type="Proteomes" id="UP000622707"/>
    </source>
</evidence>
<dbReference type="Proteomes" id="UP000622707">
    <property type="component" value="Unassembled WGS sequence"/>
</dbReference>
<dbReference type="EMBL" id="JAEQND010000013">
    <property type="protein sequence ID" value="MBL0427751.1"/>
    <property type="molecule type" value="Genomic_DNA"/>
</dbReference>
<dbReference type="InterPro" id="IPR004846">
    <property type="entry name" value="T2SS/T3SS_dom"/>
</dbReference>
<keyword evidence="7" id="KW-1185">Reference proteome</keyword>
<keyword evidence="2" id="KW-0732">Signal</keyword>
<sequence length="557" mass="59063">MESFAAGTSFAPARMYDRRQPLLFEPGGAKDAFGANRASLRRLTKGEERCPRTVATTDPGALASMNNYCRPTAIAFVAAQMLWAGVAAAEEYAPAPTTASVAAPAQPTLAERLDKDMQVPAMPAKAETHGRSGGNAIVEVDAPAKPLNIVMRAEQATDALPAVTVSPVKISRDSTLEESLRLVLAASGADISLSLHPDLAPKADTGSAGSGAVGLRGSLTDVLDELSQSYGFHYTFDARKSVLRVLPERMYVLEFPPQAEIAEATAKTLPGLGAQDVNYNPSTSLVSFRASRRVAEDVAAYVKQVAAEQQQITYEVSVIEVRLDDDATAGIQWDKLGWASGNSSLSFSTKSTGAALTGGIGMGMKYAVGNLALDGILSFLRTQGAVRIMNQPVAHVQSGLTAKFDNQNSITYVSSVGTTAVGNGNATSTTMQTSAVKVGTAMEVSGRVREGTVYTRIKLTMSELVGMNTVTSGDSTLQLPETSDRTIETPSVRVRPGEAVLLGGIITTRDETQREAPNVPFLKDLFATRRQQKGSRYELVVVLRPSVTTFEPAKVPQ</sequence>
<dbReference type="RefSeq" id="WP_201692384.1">
    <property type="nucleotide sequence ID" value="NZ_JAEQND010000013.1"/>
</dbReference>
<evidence type="ECO:0000256" key="2">
    <source>
        <dbReference type="ARBA" id="ARBA00022729"/>
    </source>
</evidence>
<reference evidence="6 7" key="1">
    <citation type="journal article" date="2017" name="Int. J. Syst. Evol. Microbiol.">
        <title>Ramlibacter alkalitolerans sp. nov., alkali-tolerant bacterium isolated from soil of ginseng.</title>
        <authorList>
            <person name="Lee D.H."/>
            <person name="Cha C.J."/>
        </authorList>
    </citation>
    <scope>NUCLEOTIDE SEQUENCE [LARGE SCALE GENOMIC DNA]</scope>
    <source>
        <strain evidence="6 7">KACC 19305</strain>
    </source>
</reference>
<name>A0ABS1JUE4_9BURK</name>
<evidence type="ECO:0000259" key="5">
    <source>
        <dbReference type="Pfam" id="PF00263"/>
    </source>
</evidence>
<accession>A0ABS1JUE4</accession>
<evidence type="ECO:0000313" key="6">
    <source>
        <dbReference type="EMBL" id="MBL0427751.1"/>
    </source>
</evidence>
<comment type="caution">
    <text evidence="6">The sequence shown here is derived from an EMBL/GenBank/DDBJ whole genome shotgun (WGS) entry which is preliminary data.</text>
</comment>
<comment type="similarity">
    <text evidence="4">Belongs to the bacterial secretin family.</text>
</comment>
<keyword evidence="3" id="KW-0472">Membrane</keyword>
<proteinExistence type="inferred from homology"/>
<evidence type="ECO:0000256" key="3">
    <source>
        <dbReference type="ARBA" id="ARBA00023136"/>
    </source>
</evidence>